<organism evidence="1 2">
    <name type="scientific">Candidatus Nomurabacteria bacterium GW2011_GWA1_46_11</name>
    <dbReference type="NCBI Taxonomy" id="1618732"/>
    <lineage>
        <taxon>Bacteria</taxon>
        <taxon>Candidatus Nomuraibacteriota</taxon>
    </lineage>
</organism>
<sequence length="204" mass="23168">MVLTVESRLCQASSEPLFQSRGRATFQFERLHRIIADLRRSSEFGWVVDILDHFTLSPERLINLIDVLSIGSKLETAADILEKRGVRRQLSSDGWTTLDEEFSFWVPIFPKSVSWCFSFNRKIRAFRLSTHVEKHNGGPVDLRIECCLGARNLEEDGVRVLAKRAGKGAFEPVYESGSRASRNRCLALTAAKELEHSARDAFLQ</sequence>
<dbReference type="Proteomes" id="UP000034107">
    <property type="component" value="Unassembled WGS sequence"/>
</dbReference>
<gene>
    <name evidence="1" type="ORF">UX31_C0003G0054</name>
</gene>
<dbReference type="EMBL" id="LCLS01000003">
    <property type="protein sequence ID" value="KKU22388.1"/>
    <property type="molecule type" value="Genomic_DNA"/>
</dbReference>
<evidence type="ECO:0000313" key="2">
    <source>
        <dbReference type="Proteomes" id="UP000034107"/>
    </source>
</evidence>
<dbReference type="AlphaFoldDB" id="A0A0G1QX47"/>
<protein>
    <submittedName>
        <fullName evidence="1">Uncharacterized protein</fullName>
    </submittedName>
</protein>
<accession>A0A0G1QX47</accession>
<evidence type="ECO:0000313" key="1">
    <source>
        <dbReference type="EMBL" id="KKU22388.1"/>
    </source>
</evidence>
<reference evidence="1 2" key="1">
    <citation type="journal article" date="2015" name="Nature">
        <title>rRNA introns, odd ribosomes, and small enigmatic genomes across a large radiation of phyla.</title>
        <authorList>
            <person name="Brown C.T."/>
            <person name="Hug L.A."/>
            <person name="Thomas B.C."/>
            <person name="Sharon I."/>
            <person name="Castelle C.J."/>
            <person name="Singh A."/>
            <person name="Wilkins M.J."/>
            <person name="Williams K.H."/>
            <person name="Banfield J.F."/>
        </authorList>
    </citation>
    <scope>NUCLEOTIDE SEQUENCE [LARGE SCALE GENOMIC DNA]</scope>
</reference>
<comment type="caution">
    <text evidence="1">The sequence shown here is derived from an EMBL/GenBank/DDBJ whole genome shotgun (WGS) entry which is preliminary data.</text>
</comment>
<name>A0A0G1QX47_9BACT</name>
<proteinExistence type="predicted"/>